<dbReference type="InterPro" id="IPR007110">
    <property type="entry name" value="Ig-like_dom"/>
</dbReference>
<dbReference type="SUPFAM" id="SSF48726">
    <property type="entry name" value="Immunoglobulin"/>
    <property type="match status" value="1"/>
</dbReference>
<reference evidence="11" key="1">
    <citation type="submission" date="2019-10" db="EMBL/GenBank/DDBJ databases">
        <authorList>
            <person name="Soares A.E.R."/>
            <person name="Aleixo A."/>
            <person name="Schneider P."/>
            <person name="Miyaki C.Y."/>
            <person name="Schneider M.P."/>
            <person name="Mello C."/>
            <person name="Vasconcelos A.T.R."/>
        </authorList>
    </citation>
    <scope>NUCLEOTIDE SEQUENCE</scope>
    <source>
        <tissue evidence="11">Muscle</tissue>
    </source>
</reference>
<evidence type="ECO:0000259" key="10">
    <source>
        <dbReference type="PROSITE" id="PS50835"/>
    </source>
</evidence>
<proteinExistence type="inferred from homology"/>
<dbReference type="PANTHER" id="PTHR21462:SF2">
    <property type="entry name" value="CELL SURFACE GLYCOPROTEIN CD200 RECEPTOR 2"/>
    <property type="match status" value="1"/>
</dbReference>
<evidence type="ECO:0000313" key="12">
    <source>
        <dbReference type="Proteomes" id="UP001145742"/>
    </source>
</evidence>
<dbReference type="EMBL" id="WHWB01032642">
    <property type="protein sequence ID" value="KAJ7424630.1"/>
    <property type="molecule type" value="Genomic_DNA"/>
</dbReference>
<evidence type="ECO:0000256" key="8">
    <source>
        <dbReference type="SAM" id="Phobius"/>
    </source>
</evidence>
<keyword evidence="6" id="KW-1015">Disulfide bond</keyword>
<comment type="similarity">
    <text evidence="2">Belongs to the CD200R family.</text>
</comment>
<evidence type="ECO:0000256" key="6">
    <source>
        <dbReference type="ARBA" id="ARBA00023157"/>
    </source>
</evidence>
<dbReference type="Pfam" id="PF07686">
    <property type="entry name" value="V-set"/>
    <property type="match status" value="1"/>
</dbReference>
<evidence type="ECO:0000256" key="4">
    <source>
        <dbReference type="ARBA" id="ARBA00022989"/>
    </source>
</evidence>
<comment type="subcellular location">
    <subcellularLocation>
        <location evidence="1">Membrane</location>
        <topology evidence="1">Single-pass membrane protein</topology>
    </subcellularLocation>
</comment>
<evidence type="ECO:0000313" key="11">
    <source>
        <dbReference type="EMBL" id="KAJ7424630.1"/>
    </source>
</evidence>
<evidence type="ECO:0000256" key="7">
    <source>
        <dbReference type="ARBA" id="ARBA00023180"/>
    </source>
</evidence>
<keyword evidence="4 8" id="KW-1133">Transmembrane helix</keyword>
<dbReference type="InterPro" id="IPR003598">
    <property type="entry name" value="Ig_sub2"/>
</dbReference>
<accession>A0ABQ9DS19</accession>
<gene>
    <name evidence="11" type="ORF">WISP_27688</name>
</gene>
<keyword evidence="9" id="KW-0732">Signal</keyword>
<keyword evidence="12" id="KW-1185">Reference proteome</keyword>
<sequence length="220" mass="24983">MKAGINMKTAAKTVCLFVLLTVTVVMRSAGNNRVSVTMGDNTVLTCPLKPNITLVTWKIDPKVGGHCSLGYRTDKNETNTTNCSDSMNWNSRPDVNTSLEIRQVGIAQEGNYTCEVVSTEGNFHKMYHLTVLEEVSFKLYVYIIPFLLSIMIFMAFIYYFKFHSNRLCHKTKPPETDPIQNDTMEVEPYTTYVQKENVIYNSVSDLTVGQNLPQELWPET</sequence>
<dbReference type="InterPro" id="IPR040012">
    <property type="entry name" value="CD200R"/>
</dbReference>
<feature type="transmembrane region" description="Helical" evidence="8">
    <location>
        <begin position="139"/>
        <end position="160"/>
    </location>
</feature>
<evidence type="ECO:0000256" key="1">
    <source>
        <dbReference type="ARBA" id="ARBA00004167"/>
    </source>
</evidence>
<dbReference type="SMART" id="SM00409">
    <property type="entry name" value="IG"/>
    <property type="match status" value="1"/>
</dbReference>
<evidence type="ECO:0000256" key="3">
    <source>
        <dbReference type="ARBA" id="ARBA00022692"/>
    </source>
</evidence>
<dbReference type="PANTHER" id="PTHR21462">
    <property type="entry name" value="CELL SURFACE GLYCOPROTEIN OX2 RECEPTOR PRECURSOR"/>
    <property type="match status" value="1"/>
</dbReference>
<dbReference type="InterPro" id="IPR013783">
    <property type="entry name" value="Ig-like_fold"/>
</dbReference>
<comment type="caution">
    <text evidence="11">The sequence shown here is derived from an EMBL/GenBank/DDBJ whole genome shotgun (WGS) entry which is preliminary data.</text>
</comment>
<keyword evidence="7" id="KW-0325">Glycoprotein</keyword>
<evidence type="ECO:0000256" key="2">
    <source>
        <dbReference type="ARBA" id="ARBA00008215"/>
    </source>
</evidence>
<evidence type="ECO:0000256" key="9">
    <source>
        <dbReference type="SAM" id="SignalP"/>
    </source>
</evidence>
<feature type="signal peptide" evidence="9">
    <location>
        <begin position="1"/>
        <end position="30"/>
    </location>
</feature>
<organism evidence="11 12">
    <name type="scientific">Willisornis vidua</name>
    <name type="common">Xingu scale-backed antbird</name>
    <dbReference type="NCBI Taxonomy" id="1566151"/>
    <lineage>
        <taxon>Eukaryota</taxon>
        <taxon>Metazoa</taxon>
        <taxon>Chordata</taxon>
        <taxon>Craniata</taxon>
        <taxon>Vertebrata</taxon>
        <taxon>Euteleostomi</taxon>
        <taxon>Archelosauria</taxon>
        <taxon>Archosauria</taxon>
        <taxon>Dinosauria</taxon>
        <taxon>Saurischia</taxon>
        <taxon>Theropoda</taxon>
        <taxon>Coelurosauria</taxon>
        <taxon>Aves</taxon>
        <taxon>Neognathae</taxon>
        <taxon>Neoaves</taxon>
        <taxon>Telluraves</taxon>
        <taxon>Australaves</taxon>
        <taxon>Passeriformes</taxon>
        <taxon>Thamnophilidae</taxon>
        <taxon>Willisornis</taxon>
    </lineage>
</organism>
<dbReference type="SMART" id="SM00408">
    <property type="entry name" value="IGc2"/>
    <property type="match status" value="1"/>
</dbReference>
<keyword evidence="3 8" id="KW-0812">Transmembrane</keyword>
<dbReference type="InterPro" id="IPR013106">
    <property type="entry name" value="Ig_V-set"/>
</dbReference>
<dbReference type="PROSITE" id="PS50835">
    <property type="entry name" value="IG_LIKE"/>
    <property type="match status" value="1"/>
</dbReference>
<name>A0ABQ9DS19_9PASS</name>
<dbReference type="InterPro" id="IPR003599">
    <property type="entry name" value="Ig_sub"/>
</dbReference>
<evidence type="ECO:0000256" key="5">
    <source>
        <dbReference type="ARBA" id="ARBA00023136"/>
    </source>
</evidence>
<dbReference type="Gene3D" id="2.60.40.10">
    <property type="entry name" value="Immunoglobulins"/>
    <property type="match status" value="1"/>
</dbReference>
<protein>
    <submittedName>
        <fullName evidence="11">Cell surface glycoprotein CD200 receptor 1-A-like</fullName>
    </submittedName>
</protein>
<dbReference type="InterPro" id="IPR036179">
    <property type="entry name" value="Ig-like_dom_sf"/>
</dbReference>
<feature type="domain" description="Ig-like" evidence="10">
    <location>
        <begin position="20"/>
        <end position="130"/>
    </location>
</feature>
<feature type="chain" id="PRO_5045121037" evidence="9">
    <location>
        <begin position="31"/>
        <end position="220"/>
    </location>
</feature>
<dbReference type="Proteomes" id="UP001145742">
    <property type="component" value="Unassembled WGS sequence"/>
</dbReference>
<keyword evidence="5 8" id="KW-0472">Membrane</keyword>